<dbReference type="AlphaFoldDB" id="A0A9X4AKV4"/>
<feature type="coiled-coil region" evidence="1">
    <location>
        <begin position="57"/>
        <end position="94"/>
    </location>
</feature>
<accession>A0A9X4AKV4</accession>
<name>A0A9X4AKV4_9BACI</name>
<dbReference type="RefSeq" id="WP_272435200.1">
    <property type="nucleotide sequence ID" value="NZ_JAMQKB010000001.1"/>
</dbReference>
<comment type="caution">
    <text evidence="2">The sequence shown here is derived from an EMBL/GenBank/DDBJ whole genome shotgun (WGS) entry which is preliminary data.</text>
</comment>
<organism evidence="2 3">
    <name type="scientific">Terrihalobacillus insolitus</name>
    <dbReference type="NCBI Taxonomy" id="2950438"/>
    <lineage>
        <taxon>Bacteria</taxon>
        <taxon>Bacillati</taxon>
        <taxon>Bacillota</taxon>
        <taxon>Bacilli</taxon>
        <taxon>Bacillales</taxon>
        <taxon>Bacillaceae</taxon>
        <taxon>Terrihalobacillus</taxon>
    </lineage>
</organism>
<sequence length="115" mass="13891">MTHTKSEAKQTEGSLQSIESIQYKILVELSSQAKNEEKLLVELKYYREQLLSSFENEKKLIQTLHDKQNRIKELEKENKVYKVYKEKYDKLKNSAIVRLAYTYWNLRKKLSFKRK</sequence>
<protein>
    <submittedName>
        <fullName evidence="2">Uncharacterized protein</fullName>
    </submittedName>
</protein>
<reference evidence="2" key="1">
    <citation type="submission" date="2022-06" db="EMBL/GenBank/DDBJ databases">
        <title>Aquibacillus sp. a new bacterium isolated from soil saline samples.</title>
        <authorList>
            <person name="Galisteo C."/>
            <person name="De La Haba R."/>
            <person name="Sanchez-Porro C."/>
            <person name="Ventosa A."/>
        </authorList>
    </citation>
    <scope>NUCLEOTIDE SEQUENCE</scope>
    <source>
        <strain evidence="2">3ASR75-11</strain>
    </source>
</reference>
<keyword evidence="3" id="KW-1185">Reference proteome</keyword>
<keyword evidence="1" id="KW-0175">Coiled coil</keyword>
<dbReference type="EMBL" id="JAMQKB010000001">
    <property type="protein sequence ID" value="MDC3423506.1"/>
    <property type="molecule type" value="Genomic_DNA"/>
</dbReference>
<proteinExistence type="predicted"/>
<evidence type="ECO:0000256" key="1">
    <source>
        <dbReference type="SAM" id="Coils"/>
    </source>
</evidence>
<dbReference type="Proteomes" id="UP001145050">
    <property type="component" value="Unassembled WGS sequence"/>
</dbReference>
<evidence type="ECO:0000313" key="2">
    <source>
        <dbReference type="EMBL" id="MDC3423506.1"/>
    </source>
</evidence>
<evidence type="ECO:0000313" key="3">
    <source>
        <dbReference type="Proteomes" id="UP001145050"/>
    </source>
</evidence>
<gene>
    <name evidence="2" type="ORF">NC797_03165</name>
</gene>